<dbReference type="InterPro" id="IPR045865">
    <property type="entry name" value="ACT-like_dom_sf"/>
</dbReference>
<evidence type="ECO:0000256" key="7">
    <source>
        <dbReference type="ARBA" id="ARBA00022697"/>
    </source>
</evidence>
<proteinExistence type="inferred from homology"/>
<name>A0ABY8FZI3_9SPHN</name>
<dbReference type="InterPro" id="IPR019811">
    <property type="entry name" value="HDH_CS"/>
</dbReference>
<comment type="pathway">
    <text evidence="1">Amino-acid biosynthesis; L-threonine biosynthesis; L-threonine from L-aspartate: step 3/5.</text>
</comment>
<dbReference type="PROSITE" id="PS51671">
    <property type="entry name" value="ACT"/>
    <property type="match status" value="1"/>
</dbReference>
<dbReference type="SUPFAM" id="SSF55021">
    <property type="entry name" value="ACT-like"/>
    <property type="match status" value="1"/>
</dbReference>
<evidence type="ECO:0000256" key="11">
    <source>
        <dbReference type="RuleBase" id="RU004171"/>
    </source>
</evidence>
<dbReference type="RefSeq" id="WP_278017486.1">
    <property type="nucleotide sequence ID" value="NZ_CP121106.1"/>
</dbReference>
<evidence type="ECO:0000256" key="5">
    <source>
        <dbReference type="ARBA" id="ARBA00013376"/>
    </source>
</evidence>
<dbReference type="NCBIfam" id="NF004976">
    <property type="entry name" value="PRK06349.1"/>
    <property type="match status" value="1"/>
</dbReference>
<dbReference type="EMBL" id="CP121106">
    <property type="protein sequence ID" value="WFL78796.1"/>
    <property type="molecule type" value="Genomic_DNA"/>
</dbReference>
<feature type="domain" description="ACT" evidence="12">
    <location>
        <begin position="356"/>
        <end position="436"/>
    </location>
</feature>
<dbReference type="CDD" id="cd04881">
    <property type="entry name" value="ACT_HSDH-Hom"/>
    <property type="match status" value="1"/>
</dbReference>
<evidence type="ECO:0000256" key="6">
    <source>
        <dbReference type="ARBA" id="ARBA00022605"/>
    </source>
</evidence>
<dbReference type="Gene3D" id="3.30.360.10">
    <property type="entry name" value="Dihydrodipicolinate Reductase, domain 2"/>
    <property type="match status" value="1"/>
</dbReference>
<dbReference type="Pfam" id="PF01842">
    <property type="entry name" value="ACT"/>
    <property type="match status" value="1"/>
</dbReference>
<keyword evidence="8" id="KW-0521">NADP</keyword>
<gene>
    <name evidence="13" type="ORF">P7228_06965</name>
</gene>
<evidence type="ECO:0000256" key="8">
    <source>
        <dbReference type="ARBA" id="ARBA00022857"/>
    </source>
</evidence>
<dbReference type="Proteomes" id="UP001215827">
    <property type="component" value="Chromosome"/>
</dbReference>
<dbReference type="InterPro" id="IPR002912">
    <property type="entry name" value="ACT_dom"/>
</dbReference>
<dbReference type="PROSITE" id="PS01042">
    <property type="entry name" value="HOMOSER_DHGENASE"/>
    <property type="match status" value="1"/>
</dbReference>
<dbReference type="Gene3D" id="3.40.50.720">
    <property type="entry name" value="NAD(P)-binding Rossmann-like Domain"/>
    <property type="match status" value="1"/>
</dbReference>
<keyword evidence="14" id="KW-1185">Reference proteome</keyword>
<evidence type="ECO:0000256" key="9">
    <source>
        <dbReference type="ARBA" id="ARBA00023002"/>
    </source>
</evidence>
<dbReference type="SUPFAM" id="SSF51735">
    <property type="entry name" value="NAD(P)-binding Rossmann-fold domains"/>
    <property type="match status" value="1"/>
</dbReference>
<dbReference type="EC" id="1.1.1.3" evidence="4"/>
<dbReference type="InterPro" id="IPR005106">
    <property type="entry name" value="Asp/hSer_DH_NAD-bd"/>
</dbReference>
<evidence type="ECO:0000256" key="2">
    <source>
        <dbReference type="ARBA" id="ARBA00005062"/>
    </source>
</evidence>
<dbReference type="GO" id="GO:0004412">
    <property type="term" value="F:homoserine dehydrogenase activity"/>
    <property type="evidence" value="ECO:0007669"/>
    <property type="project" value="UniProtKB-EC"/>
</dbReference>
<dbReference type="PANTHER" id="PTHR43331:SF1">
    <property type="entry name" value="HOMOSERINE DEHYDROGENASE"/>
    <property type="match status" value="1"/>
</dbReference>
<evidence type="ECO:0000256" key="1">
    <source>
        <dbReference type="ARBA" id="ARBA00005056"/>
    </source>
</evidence>
<dbReference type="PIRSF" id="PIRSF000098">
    <property type="entry name" value="Homoser_dehydrog"/>
    <property type="match status" value="1"/>
</dbReference>
<comment type="pathway">
    <text evidence="2">Amino-acid biosynthesis; L-methionine biosynthesis via de novo pathway; L-homoserine from L-aspartate: step 3/3.</text>
</comment>
<evidence type="ECO:0000313" key="13">
    <source>
        <dbReference type="EMBL" id="WFL78796.1"/>
    </source>
</evidence>
<reference evidence="13 14" key="1">
    <citation type="submission" date="2023-03" db="EMBL/GenBank/DDBJ databases">
        <title>Altererythrobacter sp. CAU 1644 isolated from sand.</title>
        <authorList>
            <person name="Kim W."/>
        </authorList>
    </citation>
    <scope>NUCLEOTIDE SEQUENCE [LARGE SCALE GENOMIC DNA]</scope>
    <source>
        <strain evidence="13 14">CAU 1644</strain>
    </source>
</reference>
<accession>A0ABY8FZI3</accession>
<keyword evidence="9 13" id="KW-0560">Oxidoreductase</keyword>
<protein>
    <recommendedName>
        <fullName evidence="5">Homoserine dehydrogenase</fullName>
        <ecNumber evidence="4">1.1.1.3</ecNumber>
    </recommendedName>
</protein>
<evidence type="ECO:0000313" key="14">
    <source>
        <dbReference type="Proteomes" id="UP001215827"/>
    </source>
</evidence>
<dbReference type="InterPro" id="IPR036291">
    <property type="entry name" value="NAD(P)-bd_dom_sf"/>
</dbReference>
<dbReference type="Pfam" id="PF03447">
    <property type="entry name" value="NAD_binding_3"/>
    <property type="match status" value="1"/>
</dbReference>
<evidence type="ECO:0000256" key="3">
    <source>
        <dbReference type="ARBA" id="ARBA00006753"/>
    </source>
</evidence>
<keyword evidence="6" id="KW-0028">Amino-acid biosynthesis</keyword>
<evidence type="ECO:0000256" key="4">
    <source>
        <dbReference type="ARBA" id="ARBA00013213"/>
    </source>
</evidence>
<dbReference type="InterPro" id="IPR001342">
    <property type="entry name" value="HDH_cat"/>
</dbReference>
<sequence>MAEPLRIALAGLGTVGAGVIRLIETNRDLLAARAGRELKVVAVSARDRAKDRGVDLSPYTWEDDMAALAARDDVDVVVELVGGADGPALALAHAALDNGKALVTANKAMIAHHGIALAESAEEQDVALKFEAAVGGGIPVVKGLREGTSANALERIYGILNGTCNYILSKMEDTGADFAEVLSEAQRLGYAEADPTFDIEGVDAAHKLAILAAIGFGARLDFAAVRTTGITQVKAADIAQADALGFVIRLIAMTDVEESDSGEPLLLQRVRPCLVSKGHPLASVDGPTNAVVAEGNFSGRLLFQGAGAGDGPTASAVVADLIDIARDEVGAPFSIPVAQLAAMQPTEPGHRIESTYLRFTVNDRPGVLAEITAAMRDAGVSIESLIQQGRAVDGGDVLVAMVTHEGPERCVREALDLLDGSESLTAPPLVLPILRD</sequence>
<dbReference type="SUPFAM" id="SSF55347">
    <property type="entry name" value="Glyceraldehyde-3-phosphate dehydrogenase-like, C-terminal domain"/>
    <property type="match status" value="1"/>
</dbReference>
<comment type="similarity">
    <text evidence="3 11">Belongs to the homoserine dehydrogenase family.</text>
</comment>
<evidence type="ECO:0000259" key="12">
    <source>
        <dbReference type="PROSITE" id="PS51671"/>
    </source>
</evidence>
<evidence type="ECO:0000256" key="10">
    <source>
        <dbReference type="ARBA" id="ARBA00023167"/>
    </source>
</evidence>
<dbReference type="Gene3D" id="3.30.70.260">
    <property type="match status" value="1"/>
</dbReference>
<keyword evidence="10" id="KW-0486">Methionine biosynthesis</keyword>
<dbReference type="Pfam" id="PF00742">
    <property type="entry name" value="Homoserine_dh"/>
    <property type="match status" value="1"/>
</dbReference>
<organism evidence="13 14">
    <name type="scientific">Altererythrobacter arenosus</name>
    <dbReference type="NCBI Taxonomy" id="3032592"/>
    <lineage>
        <taxon>Bacteria</taxon>
        <taxon>Pseudomonadati</taxon>
        <taxon>Pseudomonadota</taxon>
        <taxon>Alphaproteobacteria</taxon>
        <taxon>Sphingomonadales</taxon>
        <taxon>Erythrobacteraceae</taxon>
        <taxon>Altererythrobacter</taxon>
    </lineage>
</organism>
<dbReference type="InterPro" id="IPR016204">
    <property type="entry name" value="HDH"/>
</dbReference>
<keyword evidence="7" id="KW-0791">Threonine biosynthesis</keyword>
<dbReference type="PANTHER" id="PTHR43331">
    <property type="entry name" value="HOMOSERINE DEHYDROGENASE"/>
    <property type="match status" value="1"/>
</dbReference>